<proteinExistence type="predicted"/>
<accession>A0A1I3TR85</accession>
<dbReference type="AlphaFoldDB" id="A0A1I3TR85"/>
<gene>
    <name evidence="1" type="ORF">SAMN05444682_11364</name>
</gene>
<evidence type="ECO:0000313" key="2">
    <source>
        <dbReference type="Proteomes" id="UP000198670"/>
    </source>
</evidence>
<sequence>MAQQDSFLKLKGRIGDLTFYKTKNGHQVREKGGVTAQRIATDPKYQRTRENNADFRTASLAAKHLRDALRPLILFTYDPGMPNRLGSRMVRVVRADSENVRGEGQVQPANLAILHRFNFNAATSLANTLFAKLSTSVDAESGEVQVTVPAIDPKVRLAKPKEATHFQFVAGAVALDFSEEGESTLSMASSAELTVKEPVVEDTVLSLPLPPAAGLPIAVIFGVAFYIEDRGAIYPLNNGAYNPMSVIHFTS</sequence>
<dbReference type="STRING" id="1477437.SAMN05444682_11364"/>
<dbReference type="RefSeq" id="WP_090631162.1">
    <property type="nucleotide sequence ID" value="NZ_FOQO01000013.1"/>
</dbReference>
<protein>
    <submittedName>
        <fullName evidence="1">Uncharacterized protein</fullName>
    </submittedName>
</protein>
<name>A0A1I3TR85_9SPHI</name>
<evidence type="ECO:0000313" key="1">
    <source>
        <dbReference type="EMBL" id="SFJ73774.1"/>
    </source>
</evidence>
<dbReference type="OrthoDB" id="645138at2"/>
<keyword evidence="2" id="KW-1185">Reference proteome</keyword>
<dbReference type="Proteomes" id="UP000198670">
    <property type="component" value="Unassembled WGS sequence"/>
</dbReference>
<reference evidence="1 2" key="1">
    <citation type="submission" date="2016-10" db="EMBL/GenBank/DDBJ databases">
        <authorList>
            <person name="de Groot N.N."/>
        </authorList>
    </citation>
    <scope>NUCLEOTIDE SEQUENCE [LARGE SCALE GENOMIC DNA]</scope>
    <source>
        <strain evidence="1 2">RK1</strain>
    </source>
</reference>
<organism evidence="1 2">
    <name type="scientific">Parapedobacter indicus</name>
    <dbReference type="NCBI Taxonomy" id="1477437"/>
    <lineage>
        <taxon>Bacteria</taxon>
        <taxon>Pseudomonadati</taxon>
        <taxon>Bacteroidota</taxon>
        <taxon>Sphingobacteriia</taxon>
        <taxon>Sphingobacteriales</taxon>
        <taxon>Sphingobacteriaceae</taxon>
        <taxon>Parapedobacter</taxon>
    </lineage>
</organism>
<dbReference type="EMBL" id="FOQO01000013">
    <property type="protein sequence ID" value="SFJ73774.1"/>
    <property type="molecule type" value="Genomic_DNA"/>
</dbReference>